<evidence type="ECO:0000313" key="4">
    <source>
        <dbReference type="Proteomes" id="UP000254101"/>
    </source>
</evidence>
<evidence type="ECO:0008006" key="5">
    <source>
        <dbReference type="Google" id="ProtNLM"/>
    </source>
</evidence>
<feature type="transmembrane region" description="Helical" evidence="2">
    <location>
        <begin position="39"/>
        <end position="59"/>
    </location>
</feature>
<keyword evidence="2" id="KW-1133">Transmembrane helix</keyword>
<evidence type="ECO:0000256" key="1">
    <source>
        <dbReference type="SAM" id="MobiDB-lite"/>
    </source>
</evidence>
<gene>
    <name evidence="3" type="ORF">DL238_00780</name>
</gene>
<dbReference type="EMBL" id="QRBB01000001">
    <property type="protein sequence ID" value="RDS76292.1"/>
    <property type="molecule type" value="Genomic_DNA"/>
</dbReference>
<feature type="transmembrane region" description="Helical" evidence="2">
    <location>
        <begin position="12"/>
        <end position="33"/>
    </location>
</feature>
<feature type="region of interest" description="Disordered" evidence="1">
    <location>
        <begin position="59"/>
        <end position="79"/>
    </location>
</feature>
<keyword evidence="4" id="KW-1185">Reference proteome</keyword>
<accession>A0A395LHI7</accession>
<evidence type="ECO:0000313" key="3">
    <source>
        <dbReference type="EMBL" id="RDS76292.1"/>
    </source>
</evidence>
<dbReference type="AlphaFoldDB" id="A0A395LHI7"/>
<keyword evidence="2" id="KW-0812">Transmembrane</keyword>
<dbReference type="Proteomes" id="UP000254101">
    <property type="component" value="Unassembled WGS sequence"/>
</dbReference>
<dbReference type="RefSeq" id="WP_115490527.1">
    <property type="nucleotide sequence ID" value="NZ_JACHWW010000001.1"/>
</dbReference>
<sequence>MSARRPHSNLAIFAWPILIGAASLLGLVVGLTGEGARDIAAWSLLGSTLVAIAISWRRATRPAPSPKSKPIPSKRKNPA</sequence>
<comment type="caution">
    <text evidence="3">The sequence shown here is derived from an EMBL/GenBank/DDBJ whole genome shotgun (WGS) entry which is preliminary data.</text>
</comment>
<proteinExistence type="predicted"/>
<evidence type="ECO:0000256" key="2">
    <source>
        <dbReference type="SAM" id="Phobius"/>
    </source>
</evidence>
<protein>
    <recommendedName>
        <fullName evidence="5">DUF4175 domain-containing protein</fullName>
    </recommendedName>
</protein>
<name>A0A395LHI7_9SPHN</name>
<keyword evidence="2" id="KW-0472">Membrane</keyword>
<reference evidence="3 4" key="1">
    <citation type="submission" date="2018-07" db="EMBL/GenBank/DDBJ databases">
        <title>Erythrobacter nanhaiensis sp. nov., a novel member of the genus Erythrobacter isolated from the South China Sea.</title>
        <authorList>
            <person name="Chen X."/>
            <person name="Liu J."/>
        </authorList>
    </citation>
    <scope>NUCLEOTIDE SEQUENCE [LARGE SCALE GENOMIC DNA]</scope>
    <source>
        <strain evidence="3 4">S-5</strain>
    </source>
</reference>
<organism evidence="3 4">
    <name type="scientific">Alteriqipengyuania lutimaris</name>
    <dbReference type="NCBI Taxonomy" id="1538146"/>
    <lineage>
        <taxon>Bacteria</taxon>
        <taxon>Pseudomonadati</taxon>
        <taxon>Pseudomonadota</taxon>
        <taxon>Alphaproteobacteria</taxon>
        <taxon>Sphingomonadales</taxon>
        <taxon>Erythrobacteraceae</taxon>
        <taxon>Alteriqipengyuania</taxon>
    </lineage>
</organism>